<keyword evidence="2" id="KW-0645">Protease</keyword>
<dbReference type="Proteomes" id="UP001524473">
    <property type="component" value="Unassembled WGS sequence"/>
</dbReference>
<gene>
    <name evidence="2" type="ORF">NE695_00415</name>
</gene>
<accession>A0ABT1RUM0</accession>
<comment type="caution">
    <text evidence="2">The sequence shown here is derived from an EMBL/GenBank/DDBJ whole genome shotgun (WGS) entry which is preliminary data.</text>
</comment>
<dbReference type="Pfam" id="PF10086">
    <property type="entry name" value="YhfC"/>
    <property type="match status" value="1"/>
</dbReference>
<organism evidence="2 3">
    <name type="scientific">Neglectibacter timonensis</name>
    <dbReference type="NCBI Taxonomy" id="1776382"/>
    <lineage>
        <taxon>Bacteria</taxon>
        <taxon>Bacillati</taxon>
        <taxon>Bacillota</taxon>
        <taxon>Clostridia</taxon>
        <taxon>Eubacteriales</taxon>
        <taxon>Oscillospiraceae</taxon>
        <taxon>Neglectibacter</taxon>
    </lineage>
</organism>
<feature type="transmembrane region" description="Helical" evidence="1">
    <location>
        <begin position="240"/>
        <end position="256"/>
    </location>
</feature>
<feature type="transmembrane region" description="Helical" evidence="1">
    <location>
        <begin position="36"/>
        <end position="58"/>
    </location>
</feature>
<keyword evidence="3" id="KW-1185">Reference proteome</keyword>
<reference evidence="2 3" key="1">
    <citation type="submission" date="2022-06" db="EMBL/GenBank/DDBJ databases">
        <title>Isolation of gut microbiota from human fecal samples.</title>
        <authorList>
            <person name="Pamer E.G."/>
            <person name="Barat B."/>
            <person name="Waligurski E."/>
            <person name="Medina S."/>
            <person name="Paddock L."/>
            <person name="Mostad J."/>
        </authorList>
    </citation>
    <scope>NUCLEOTIDE SEQUENCE [LARGE SCALE GENOMIC DNA]</scope>
    <source>
        <strain evidence="2 3">DFI.9.73</strain>
    </source>
</reference>
<feature type="transmembrane region" description="Helical" evidence="1">
    <location>
        <begin position="215"/>
        <end position="234"/>
    </location>
</feature>
<feature type="transmembrane region" description="Helical" evidence="1">
    <location>
        <begin position="70"/>
        <end position="89"/>
    </location>
</feature>
<keyword evidence="2" id="KW-0482">Metalloprotease</keyword>
<keyword evidence="1" id="KW-0812">Transmembrane</keyword>
<evidence type="ECO:0000313" key="2">
    <source>
        <dbReference type="EMBL" id="MCQ4838373.1"/>
    </source>
</evidence>
<name>A0ABT1RUM0_9FIRM</name>
<evidence type="ECO:0000313" key="3">
    <source>
        <dbReference type="Proteomes" id="UP001524473"/>
    </source>
</evidence>
<keyword evidence="1" id="KW-0472">Membrane</keyword>
<keyword evidence="2" id="KW-0378">Hydrolase</keyword>
<feature type="transmembrane region" description="Helical" evidence="1">
    <location>
        <begin position="185"/>
        <end position="208"/>
    </location>
</feature>
<dbReference type="GeneID" id="90532338"/>
<dbReference type="RefSeq" id="WP_066863648.1">
    <property type="nucleotide sequence ID" value="NZ_CABKVV010000013.1"/>
</dbReference>
<keyword evidence="1" id="KW-1133">Transmembrane helix</keyword>
<dbReference type="GO" id="GO:0008237">
    <property type="term" value="F:metallopeptidase activity"/>
    <property type="evidence" value="ECO:0007669"/>
    <property type="project" value="UniProtKB-KW"/>
</dbReference>
<feature type="transmembrane region" description="Helical" evidence="1">
    <location>
        <begin position="6"/>
        <end position="29"/>
    </location>
</feature>
<sequence>MISVPVILTFALALFLTLLFPIMLILILAWKKKISLLPLGFGFLSFLLSQVLTRIPLLQAFSTQEWYQNFAVLHPVVLGLLLAFTAGLFEETARLGGSALLGPRKPAFPGGPARPGYRTFEGALSFGLGHAFCEVILLAGLTHINNLIFCFLVSSGSSQLLAQLLPAGQLELVTAQLSAVRVPDILAGLLERLSAVLFHLFATSLVFLAAARRKWILYPAAILAHTVFNCVALLPLGIWPIELLLFALALLCGFLFRKSRSWFPNAETGGAGTS</sequence>
<protein>
    <submittedName>
        <fullName evidence="2">YhfC family intramembrane metalloprotease</fullName>
    </submittedName>
</protein>
<proteinExistence type="predicted"/>
<evidence type="ECO:0000256" key="1">
    <source>
        <dbReference type="SAM" id="Phobius"/>
    </source>
</evidence>
<dbReference type="EMBL" id="JANFZH010000001">
    <property type="protein sequence ID" value="MCQ4838373.1"/>
    <property type="molecule type" value="Genomic_DNA"/>
</dbReference>
<dbReference type="InterPro" id="IPR011397">
    <property type="entry name" value="YhfC"/>
</dbReference>